<accession>A0A2W1DGY6</accession>
<evidence type="ECO:0000259" key="1">
    <source>
        <dbReference type="Pfam" id="PF21762"/>
    </source>
</evidence>
<dbReference type="Proteomes" id="UP000245464">
    <property type="component" value="Chromosome 10"/>
</dbReference>
<organism evidence="2 4">
    <name type="scientific">Pyrenophora tritici-repentis</name>
    <dbReference type="NCBI Taxonomy" id="45151"/>
    <lineage>
        <taxon>Eukaryota</taxon>
        <taxon>Fungi</taxon>
        <taxon>Dikarya</taxon>
        <taxon>Ascomycota</taxon>
        <taxon>Pezizomycotina</taxon>
        <taxon>Dothideomycetes</taxon>
        <taxon>Pleosporomycetidae</taxon>
        <taxon>Pleosporales</taxon>
        <taxon>Pleosporineae</taxon>
        <taxon>Pleosporaceae</taxon>
        <taxon>Pyrenophora</taxon>
    </lineage>
</organism>
<evidence type="ECO:0000313" key="4">
    <source>
        <dbReference type="Proteomes" id="UP000245464"/>
    </source>
</evidence>
<dbReference type="PANTHER" id="PTHR28083:SF1">
    <property type="entry name" value="GOOD FOR FULL DBP5 ACTIVITY PROTEIN 2"/>
    <property type="match status" value="1"/>
</dbReference>
<comment type="caution">
    <text evidence="2">The sequence shown here is derived from an EMBL/GenBank/DDBJ whole genome shotgun (WGS) entry which is preliminary data.</text>
</comment>
<protein>
    <submittedName>
        <fullName evidence="2">Atrophin-1 multi-domain protein</fullName>
    </submittedName>
</protein>
<dbReference type="PANTHER" id="PTHR28083">
    <property type="entry name" value="GOOD FOR FULL DBP5 ACTIVITY PROTEIN 2"/>
    <property type="match status" value="1"/>
</dbReference>
<dbReference type="Pfam" id="PF21762">
    <property type="entry name" value="DEDDh_C"/>
    <property type="match status" value="1"/>
</dbReference>
<sequence>MTPFTTAKLLSLRASLSAHPDQEVLRSYFKGSSSNPLSSAVLVTLHRKWTTHPPYRLLSLGITTYTRTSTHDTPPPTPGPHAENLLRELWCLHLVIRPTAHIDSSAATGPPPFHFGTTIYVTLAEALDMLHAIWHQPVDEDNFKAGFKPIVYMAFGSNDAVGKIRRPAFDFDPSGFDTTVATLDAQIIPQQAKITRHADANLNYLLAQFKLKLFDEENAGNAAVYTTAVAVLSSLRMELYQDTKNKVAKPGRTGVSSGKEAREVVQGLMNGPTPAPPWGTDVFCVRCGSWEHEGRDCEWEGEACEKCEKSGVNWRRENAGTHLGDVCGFR</sequence>
<dbReference type="GO" id="GO:0005634">
    <property type="term" value="C:nucleus"/>
    <property type="evidence" value="ECO:0007669"/>
    <property type="project" value="TreeGrafter"/>
</dbReference>
<gene>
    <name evidence="3" type="ORF">Ptr86124_008677</name>
    <name evidence="2" type="ORF">PtrM4_050990</name>
</gene>
<feature type="domain" description="Gfd2/YDR514C-like C-terminal" evidence="1">
    <location>
        <begin position="59"/>
        <end position="230"/>
    </location>
</feature>
<evidence type="ECO:0000313" key="5">
    <source>
        <dbReference type="Proteomes" id="UP000249757"/>
    </source>
</evidence>
<reference evidence="3" key="3">
    <citation type="journal article" date="2022" name="bioRxiv">
        <title>A global pangenome for the wheat fungal pathogen Pyrenophora tritici-repentis and prediction of effector protein structural homology.</title>
        <authorList>
            <person name="Moolhuijzen P."/>
            <person name="See P.T."/>
            <person name="Shi G."/>
            <person name="Powell H.R."/>
            <person name="Cockram J."/>
            <person name="Jorgensen L.N."/>
            <person name="Benslimane H."/>
            <person name="Strelkov S.E."/>
            <person name="Turner J."/>
            <person name="Liu Z."/>
            <person name="Moffat C.S."/>
        </authorList>
    </citation>
    <scope>NUCLEOTIDE SEQUENCE</scope>
    <source>
        <strain evidence="3">86-124</strain>
    </source>
</reference>
<reference evidence="2" key="1">
    <citation type="journal article" date="2018" name="BMC Genomics">
        <title>Comparative genomics of the wheat fungal pathogen Pyrenophora tritici-repentis reveals chromosomal variations and genome plasticity.</title>
        <authorList>
            <person name="Moolhuijzen P."/>
            <person name="See P.T."/>
            <person name="Hane J.K."/>
            <person name="Shi G."/>
            <person name="Liu Z."/>
            <person name="Oliver R.P."/>
            <person name="Moffat C.S."/>
        </authorList>
    </citation>
    <scope>NUCLEOTIDE SEQUENCE [LARGE SCALE GENOMIC DNA]</scope>
    <source>
        <strain evidence="2">M4</strain>
    </source>
</reference>
<dbReference type="InterPro" id="IPR040151">
    <property type="entry name" value="Gfd2/YDR514C-like"/>
</dbReference>
<evidence type="ECO:0000313" key="3">
    <source>
        <dbReference type="EMBL" id="KAI1512711.1"/>
    </source>
</evidence>
<evidence type="ECO:0000313" key="2">
    <source>
        <dbReference type="EMBL" id="KAF7565665.1"/>
    </source>
</evidence>
<dbReference type="Proteomes" id="UP000249757">
    <property type="component" value="Unassembled WGS sequence"/>
</dbReference>
<dbReference type="AlphaFoldDB" id="A0A2W1DGY6"/>
<proteinExistence type="predicted"/>
<dbReference type="InterPro" id="IPR048519">
    <property type="entry name" value="Gfd2/YDR514C-like_C"/>
</dbReference>
<name>A0A2W1DGY6_9PLEO</name>
<dbReference type="EMBL" id="NRDI02000011">
    <property type="protein sequence ID" value="KAI1512711.1"/>
    <property type="molecule type" value="Genomic_DNA"/>
</dbReference>
<dbReference type="OrthoDB" id="3758270at2759"/>
<keyword evidence="5" id="KW-1185">Reference proteome</keyword>
<dbReference type="OMA" id="QQIWHQP"/>
<reference evidence="3" key="2">
    <citation type="submission" date="2021-05" db="EMBL/GenBank/DDBJ databases">
        <authorList>
            <person name="Moolhuijzen P.M."/>
            <person name="Moffat C.S."/>
        </authorList>
    </citation>
    <scope>NUCLEOTIDE SEQUENCE</scope>
    <source>
        <strain evidence="3">86-124</strain>
    </source>
</reference>
<reference evidence="5" key="4">
    <citation type="journal article" date="2022" name="Microb. Genom.">
        <title>A global pangenome for the wheat fungal pathogen Pyrenophora tritici-repentis and prediction of effector protein structural homology.</title>
        <authorList>
            <person name="Moolhuijzen P.M."/>
            <person name="See P.T."/>
            <person name="Shi G."/>
            <person name="Powell H.R."/>
            <person name="Cockram J."/>
            <person name="Jorgensen L.N."/>
            <person name="Benslimane H."/>
            <person name="Strelkov S.E."/>
            <person name="Turner J."/>
            <person name="Liu Z."/>
            <person name="Moffat C.S."/>
        </authorList>
    </citation>
    <scope>NUCLEOTIDE SEQUENCE [LARGE SCALE GENOMIC DNA]</scope>
</reference>
<dbReference type="EMBL" id="NQIK02000010">
    <property type="protein sequence ID" value="KAF7565665.1"/>
    <property type="molecule type" value="Genomic_DNA"/>
</dbReference>